<evidence type="ECO:0000313" key="2">
    <source>
        <dbReference type="Proteomes" id="UP001165960"/>
    </source>
</evidence>
<gene>
    <name evidence="1" type="primary">PRB1_43</name>
    <name evidence="1" type="ORF">DSO57_1033192</name>
</gene>
<sequence>MKFTIQSISTVILAVSGAINVQNSYIVKLKETTRIPMQIHIDVVKSLFTERTSINKIKAVHENIGSMYTANFSPAVLAKVKEMQEVEFVEADSIVTINTVQNGATWGLNRISQKPKLSNTTYQYSYKYDGAGVNVYVVDTGIMVEHPEFQGRARFGARFIGSNDEDENGHGTHCAGTIASKSYGVAKQANLIAVRVLDEEGSGSISGVISGIDWVVGDHTGATASVLSMSLGGGKMASLNRAVKAAVKSGVVVVVAAGNEDQDACYTSPASEPSAITVGATDMEDSRAYFSNYGKCVDVFAPGVDIVSTWNNGETNSISGTSMAAPHVAGLAAYFLSESHLNPKEITDKILKLSSKDLIKGVGSGSPNLLINNDV</sequence>
<organism evidence="1 2">
    <name type="scientific">Entomophthora muscae</name>
    <dbReference type="NCBI Taxonomy" id="34485"/>
    <lineage>
        <taxon>Eukaryota</taxon>
        <taxon>Fungi</taxon>
        <taxon>Fungi incertae sedis</taxon>
        <taxon>Zoopagomycota</taxon>
        <taxon>Entomophthoromycotina</taxon>
        <taxon>Entomophthoromycetes</taxon>
        <taxon>Entomophthorales</taxon>
        <taxon>Entomophthoraceae</taxon>
        <taxon>Entomophthora</taxon>
    </lineage>
</organism>
<keyword evidence="1" id="KW-0378">Hydrolase</keyword>
<accession>A0ACC2S218</accession>
<dbReference type="EC" id="3.4.21.48" evidence="1"/>
<dbReference type="EMBL" id="QTSX02005938">
    <property type="protein sequence ID" value="KAJ9056424.1"/>
    <property type="molecule type" value="Genomic_DNA"/>
</dbReference>
<protein>
    <submittedName>
        <fullName evidence="1">Proteinase B</fullName>
        <ecNumber evidence="1">3.4.21.48</ecNumber>
    </submittedName>
</protein>
<evidence type="ECO:0000313" key="1">
    <source>
        <dbReference type="EMBL" id="KAJ9056424.1"/>
    </source>
</evidence>
<reference evidence="1" key="1">
    <citation type="submission" date="2022-04" db="EMBL/GenBank/DDBJ databases">
        <title>Genome of the entomopathogenic fungus Entomophthora muscae.</title>
        <authorList>
            <person name="Elya C."/>
            <person name="Lovett B.R."/>
            <person name="Lee E."/>
            <person name="Macias A.M."/>
            <person name="Hajek A.E."/>
            <person name="De Bivort B.L."/>
            <person name="Kasson M.T."/>
            <person name="De Fine Licht H.H."/>
            <person name="Stajich J.E."/>
        </authorList>
    </citation>
    <scope>NUCLEOTIDE SEQUENCE</scope>
    <source>
        <strain evidence="1">Berkeley</strain>
    </source>
</reference>
<dbReference type="Proteomes" id="UP001165960">
    <property type="component" value="Unassembled WGS sequence"/>
</dbReference>
<name>A0ACC2S218_9FUNG</name>
<keyword evidence="2" id="KW-1185">Reference proteome</keyword>
<proteinExistence type="predicted"/>
<comment type="caution">
    <text evidence="1">The sequence shown here is derived from an EMBL/GenBank/DDBJ whole genome shotgun (WGS) entry which is preliminary data.</text>
</comment>